<dbReference type="InterPro" id="IPR050223">
    <property type="entry name" value="D-isomer_2-hydroxyacid_DH"/>
</dbReference>
<proteinExistence type="inferred from homology"/>
<evidence type="ECO:0000259" key="6">
    <source>
        <dbReference type="Pfam" id="PF02826"/>
    </source>
</evidence>
<accession>A0A2W7HZD7</accession>
<dbReference type="InterPro" id="IPR029753">
    <property type="entry name" value="D-isomer_DH_CS"/>
</dbReference>
<dbReference type="PANTHER" id="PTHR10996:SF283">
    <property type="entry name" value="GLYOXYLATE_HYDROXYPYRUVATE REDUCTASE B"/>
    <property type="match status" value="1"/>
</dbReference>
<dbReference type="GO" id="GO:0005829">
    <property type="term" value="C:cytosol"/>
    <property type="evidence" value="ECO:0007669"/>
    <property type="project" value="TreeGrafter"/>
</dbReference>
<dbReference type="InterPro" id="IPR036291">
    <property type="entry name" value="NAD(P)-bd_dom_sf"/>
</dbReference>
<evidence type="ECO:0000256" key="2">
    <source>
        <dbReference type="ARBA" id="ARBA00023002"/>
    </source>
</evidence>
<keyword evidence="2 4" id="KW-0560">Oxidoreductase</keyword>
<keyword evidence="8" id="KW-1185">Reference proteome</keyword>
<dbReference type="EMBL" id="QKYU01000025">
    <property type="protein sequence ID" value="PZW40051.1"/>
    <property type="molecule type" value="Genomic_DNA"/>
</dbReference>
<dbReference type="RefSeq" id="WP_111399806.1">
    <property type="nucleotide sequence ID" value="NZ_QKYU01000025.1"/>
</dbReference>
<feature type="domain" description="D-isomer specific 2-hydroxyacid dehydrogenase NAD-binding" evidence="6">
    <location>
        <begin position="111"/>
        <end position="285"/>
    </location>
</feature>
<dbReference type="CDD" id="cd05301">
    <property type="entry name" value="GDH"/>
    <property type="match status" value="1"/>
</dbReference>
<gene>
    <name evidence="7" type="ORF">C8P66_12519</name>
</gene>
<comment type="caution">
    <text evidence="7">The sequence shown here is derived from an EMBL/GenBank/DDBJ whole genome shotgun (WGS) entry which is preliminary data.</text>
</comment>
<dbReference type="PROSITE" id="PS00065">
    <property type="entry name" value="D_2_HYDROXYACID_DH_1"/>
    <property type="match status" value="1"/>
</dbReference>
<reference evidence="7 8" key="1">
    <citation type="submission" date="2018-06" db="EMBL/GenBank/DDBJ databases">
        <title>Genomic Encyclopedia of Archaeal and Bacterial Type Strains, Phase II (KMG-II): from individual species to whole genera.</title>
        <authorList>
            <person name="Goeker M."/>
        </authorList>
    </citation>
    <scope>NUCLEOTIDE SEQUENCE [LARGE SCALE GENOMIC DNA]</scope>
    <source>
        <strain evidence="7 8">DSM 24525</strain>
    </source>
</reference>
<dbReference type="GO" id="GO:0016618">
    <property type="term" value="F:hydroxypyruvate reductase [NAD(P)H] activity"/>
    <property type="evidence" value="ECO:0007669"/>
    <property type="project" value="TreeGrafter"/>
</dbReference>
<dbReference type="Proteomes" id="UP000249688">
    <property type="component" value="Unassembled WGS sequence"/>
</dbReference>
<dbReference type="PROSITE" id="PS00670">
    <property type="entry name" value="D_2_HYDROXYACID_DH_2"/>
    <property type="match status" value="1"/>
</dbReference>
<dbReference type="PANTHER" id="PTHR10996">
    <property type="entry name" value="2-HYDROXYACID DEHYDROGENASE-RELATED"/>
    <property type="match status" value="1"/>
</dbReference>
<evidence type="ECO:0000313" key="8">
    <source>
        <dbReference type="Proteomes" id="UP000249688"/>
    </source>
</evidence>
<organism evidence="7 8">
    <name type="scientific">Humitalea rosea</name>
    <dbReference type="NCBI Taxonomy" id="990373"/>
    <lineage>
        <taxon>Bacteria</taxon>
        <taxon>Pseudomonadati</taxon>
        <taxon>Pseudomonadota</taxon>
        <taxon>Alphaproteobacteria</taxon>
        <taxon>Acetobacterales</taxon>
        <taxon>Roseomonadaceae</taxon>
        <taxon>Humitalea</taxon>
    </lineage>
</organism>
<dbReference type="SUPFAM" id="SSF51735">
    <property type="entry name" value="NAD(P)-binding Rossmann-fold domains"/>
    <property type="match status" value="1"/>
</dbReference>
<name>A0A2W7HZD7_9PROT</name>
<dbReference type="Pfam" id="PF00389">
    <property type="entry name" value="2-Hacid_dh"/>
    <property type="match status" value="1"/>
</dbReference>
<dbReference type="Pfam" id="PF02826">
    <property type="entry name" value="2-Hacid_dh_C"/>
    <property type="match status" value="1"/>
</dbReference>
<protein>
    <submittedName>
        <fullName evidence="7">Lactate dehydrogenase-like 2-hydroxyacid dehydrogenase</fullName>
    </submittedName>
</protein>
<dbReference type="AlphaFoldDB" id="A0A2W7HZD7"/>
<dbReference type="FunFam" id="3.40.50.720:FF:000203">
    <property type="entry name" value="D-3-phosphoglycerate dehydrogenase (SerA)"/>
    <property type="match status" value="1"/>
</dbReference>
<evidence type="ECO:0000256" key="4">
    <source>
        <dbReference type="RuleBase" id="RU003719"/>
    </source>
</evidence>
<evidence type="ECO:0000313" key="7">
    <source>
        <dbReference type="EMBL" id="PZW40051.1"/>
    </source>
</evidence>
<dbReference type="Gene3D" id="3.40.50.720">
    <property type="entry name" value="NAD(P)-binding Rossmann-like Domain"/>
    <property type="match status" value="2"/>
</dbReference>
<evidence type="ECO:0000256" key="1">
    <source>
        <dbReference type="ARBA" id="ARBA00005854"/>
    </source>
</evidence>
<dbReference type="InterPro" id="IPR006140">
    <property type="entry name" value="D-isomer_DH_NAD-bd"/>
</dbReference>
<dbReference type="OrthoDB" id="9793626at2"/>
<keyword evidence="3" id="KW-0520">NAD</keyword>
<evidence type="ECO:0000256" key="3">
    <source>
        <dbReference type="ARBA" id="ARBA00023027"/>
    </source>
</evidence>
<feature type="domain" description="D-isomer specific 2-hydroxyacid dehydrogenase catalytic" evidence="5">
    <location>
        <begin position="33"/>
        <end position="313"/>
    </location>
</feature>
<dbReference type="InterPro" id="IPR006139">
    <property type="entry name" value="D-isomer_2_OHA_DH_cat_dom"/>
</dbReference>
<dbReference type="GO" id="GO:0030267">
    <property type="term" value="F:glyoxylate reductase (NADPH) activity"/>
    <property type="evidence" value="ECO:0007669"/>
    <property type="project" value="TreeGrafter"/>
</dbReference>
<dbReference type="InterPro" id="IPR029752">
    <property type="entry name" value="D-isomer_DH_CS1"/>
</dbReference>
<evidence type="ECO:0000259" key="5">
    <source>
        <dbReference type="Pfam" id="PF00389"/>
    </source>
</evidence>
<dbReference type="SUPFAM" id="SSF52283">
    <property type="entry name" value="Formate/glycerate dehydrogenase catalytic domain-like"/>
    <property type="match status" value="1"/>
</dbReference>
<comment type="similarity">
    <text evidence="1 4">Belongs to the D-isomer specific 2-hydroxyacid dehydrogenase family.</text>
</comment>
<sequence length="318" mass="33794">MKHKLVCVRRLPPNVAARVRSEFDAVLDDARDPTLPEALALMAEHKADALLFSSGFRLTAETIAALPPSVKVAATASVGFDHVDLAAARARGLVVTNTPEVLTGCTADMAFTLLLAAARRLGENERLMRNDAWVPRGMGDGLGVRVWGKTLGIVGMGRIGRAMARRARGFDMNVIYTDLTRIAGEEALFVPTLAEMLPLCDFLTLHVPLTPQTTNMIDAAALALLPPRAVVVNASRGGVVDEAALMAALASGKVFAAGLDVFATEPRFDARWIDVPNAILTPHTASGTIETRDAMGFRALDNIAAVLAGQPAIDPLWS</sequence>
<dbReference type="GO" id="GO:0051287">
    <property type="term" value="F:NAD binding"/>
    <property type="evidence" value="ECO:0007669"/>
    <property type="project" value="InterPro"/>
</dbReference>